<name>A0A918P5G4_9NEIS</name>
<protein>
    <submittedName>
        <fullName evidence="1">Uncharacterized protein</fullName>
    </submittedName>
</protein>
<keyword evidence="2" id="KW-1185">Reference proteome</keyword>
<evidence type="ECO:0000313" key="1">
    <source>
        <dbReference type="EMBL" id="GGY25910.1"/>
    </source>
</evidence>
<organism evidence="1 2">
    <name type="scientific">Paludibacterium paludis</name>
    <dbReference type="NCBI Taxonomy" id="1225769"/>
    <lineage>
        <taxon>Bacteria</taxon>
        <taxon>Pseudomonadati</taxon>
        <taxon>Pseudomonadota</taxon>
        <taxon>Betaproteobacteria</taxon>
        <taxon>Neisseriales</taxon>
        <taxon>Chromobacteriaceae</taxon>
        <taxon>Paludibacterium</taxon>
    </lineage>
</organism>
<dbReference type="EMBL" id="BMYX01000022">
    <property type="protein sequence ID" value="GGY25910.1"/>
    <property type="molecule type" value="Genomic_DNA"/>
</dbReference>
<comment type="caution">
    <text evidence="1">The sequence shown here is derived from an EMBL/GenBank/DDBJ whole genome shotgun (WGS) entry which is preliminary data.</text>
</comment>
<dbReference type="RefSeq" id="WP_189536150.1">
    <property type="nucleotide sequence ID" value="NZ_BMYX01000022.1"/>
</dbReference>
<evidence type="ECO:0000313" key="2">
    <source>
        <dbReference type="Proteomes" id="UP000645257"/>
    </source>
</evidence>
<dbReference type="AlphaFoldDB" id="A0A918P5G4"/>
<reference evidence="1" key="1">
    <citation type="journal article" date="2014" name="Int. J. Syst. Evol. Microbiol.">
        <title>Complete genome sequence of Corynebacterium casei LMG S-19264T (=DSM 44701T), isolated from a smear-ripened cheese.</title>
        <authorList>
            <consortium name="US DOE Joint Genome Institute (JGI-PGF)"/>
            <person name="Walter F."/>
            <person name="Albersmeier A."/>
            <person name="Kalinowski J."/>
            <person name="Ruckert C."/>
        </authorList>
    </citation>
    <scope>NUCLEOTIDE SEQUENCE</scope>
    <source>
        <strain evidence="1">KCTC 32182</strain>
    </source>
</reference>
<accession>A0A918P5G4</accession>
<proteinExistence type="predicted"/>
<dbReference type="Proteomes" id="UP000645257">
    <property type="component" value="Unassembled WGS sequence"/>
</dbReference>
<sequence length="144" mass="15757">MQYREKPGDRGLVRLFGPAVANHNLTLSGVRKRAGKALDRFDRYVRLELESQGVALPPAVDLVSCPNCELALGSEHPQSDTILAWMSGNVKLAKRFKEVEVLYELIRAAEQPDAGLPDEICFHIGVTSAGPVAYFAVHLCETPA</sequence>
<reference evidence="1" key="2">
    <citation type="submission" date="2020-09" db="EMBL/GenBank/DDBJ databases">
        <authorList>
            <person name="Sun Q."/>
            <person name="Kim S."/>
        </authorList>
    </citation>
    <scope>NUCLEOTIDE SEQUENCE</scope>
    <source>
        <strain evidence="1">KCTC 32182</strain>
    </source>
</reference>
<gene>
    <name evidence="1" type="ORF">GCM10011289_31820</name>
</gene>